<name>A0A8T4C7Z9_9ARCH</name>
<gene>
    <name evidence="1" type="ORF">FJY86_04520</name>
</gene>
<dbReference type="AlphaFoldDB" id="A0A8T4C7Z9"/>
<protein>
    <submittedName>
        <fullName evidence="1">Uncharacterized protein</fullName>
    </submittedName>
</protein>
<organism evidence="1 2">
    <name type="scientific">Candidatus Iainarchaeum sp</name>
    <dbReference type="NCBI Taxonomy" id="3101447"/>
    <lineage>
        <taxon>Archaea</taxon>
        <taxon>Candidatus Iainarchaeota</taxon>
        <taxon>Candidatus Iainarchaeia</taxon>
        <taxon>Candidatus Iainarchaeales</taxon>
        <taxon>Candidatus Iainarchaeaceae</taxon>
        <taxon>Candidatus Iainarchaeum</taxon>
    </lineage>
</organism>
<proteinExistence type="predicted"/>
<accession>A0A8T4C7Z9</accession>
<reference evidence="1" key="1">
    <citation type="submission" date="2019-03" db="EMBL/GenBank/DDBJ databases">
        <title>Lake Tanganyika Metagenome-Assembled Genomes (MAGs).</title>
        <authorList>
            <person name="Tran P."/>
        </authorList>
    </citation>
    <scope>NUCLEOTIDE SEQUENCE</scope>
    <source>
        <strain evidence="1">M_DeepCast_50m_m2_156</strain>
    </source>
</reference>
<sequence length="118" mass="13268">MPASASSAGIWLTKDSQNTLIIEKHRDVTNPQYNTNLFIVERVNGNDSFVYVSSVPPSANFDIYKIRKIPTGYEVYYNGSVVYTGNLDLSTYNMVEIVGITRASGDQIEGQFKNYQEQ</sequence>
<evidence type="ECO:0000313" key="2">
    <source>
        <dbReference type="Proteomes" id="UP000774699"/>
    </source>
</evidence>
<evidence type="ECO:0000313" key="1">
    <source>
        <dbReference type="EMBL" id="MBM3282571.1"/>
    </source>
</evidence>
<dbReference type="Proteomes" id="UP000774699">
    <property type="component" value="Unassembled WGS sequence"/>
</dbReference>
<dbReference type="EMBL" id="VGJJ01000047">
    <property type="protein sequence ID" value="MBM3282571.1"/>
    <property type="molecule type" value="Genomic_DNA"/>
</dbReference>
<comment type="caution">
    <text evidence="1">The sequence shown here is derived from an EMBL/GenBank/DDBJ whole genome shotgun (WGS) entry which is preliminary data.</text>
</comment>